<feature type="region of interest" description="Disordered" evidence="1">
    <location>
        <begin position="135"/>
        <end position="228"/>
    </location>
</feature>
<dbReference type="Gramene" id="EFJ07652">
    <property type="protein sequence ID" value="EFJ07652"/>
    <property type="gene ID" value="SELMODRAFT_429560"/>
</dbReference>
<protein>
    <recommendedName>
        <fullName evidence="4">Endonuclease/exonuclease/phosphatase domain-containing protein</fullName>
    </recommendedName>
</protein>
<feature type="compositionally biased region" description="Low complexity" evidence="1">
    <location>
        <begin position="135"/>
        <end position="145"/>
    </location>
</feature>
<keyword evidence="3" id="KW-1185">Reference proteome</keyword>
<dbReference type="Proteomes" id="UP000001514">
    <property type="component" value="Unassembled WGS sequence"/>
</dbReference>
<accession>D8T6K5</accession>
<dbReference type="HOGENOM" id="CLU_490401_0_0_1"/>
<evidence type="ECO:0000313" key="2">
    <source>
        <dbReference type="EMBL" id="EFJ07652.1"/>
    </source>
</evidence>
<sequence>MELQQRQVLEAKTLVLAIFEGGKPDRELAMQWLDECFQEVGVAFRGRQPTYECFFYRYPLGFSPSQKETIHQPTMELDLIIDDLSKTNNTPVFLAMMVEGLCSTWGKKPLRRNQADSSSMSCSQVYLVHIVESRTTPTTTPAPSTQVESRKCKRSPATRTGTSRRPPGRDSVYHTGRSHGWRASPIRSSGWGADPSAQRLPSPTQPQLERLPEVNTQPHAKESASRSSQRLQVRLWMHVSTSRPRRYLAVWRGSPTGCTLPSFHMARNQLPDQGLHVFLQASEIINDISYRVEVDKCTIVGSNMDLGIQRRLDRFYLTMDLCMQGGKLDIYNTYTDFSDHHPIRLTLPFRRSRGPRKPVAIPKKFFEEQANNNRAHEQWEKHKGNIHSFTLQIAQEAQAKIRKDRRGVFNTVQKVRRILTSINTDLCSNPDDQWLQAQKIQVKHQLERIEADKMEAFLKAGHIRWHASELVLNKEFYRSIRSKVVSPPMFGLKDEQGQLHTEIDDMHNMAEHYHSQLFKEEPWDEVRQEKLERVLEHIPTKYTPAMNTRLMRLFTL</sequence>
<evidence type="ECO:0000256" key="1">
    <source>
        <dbReference type="SAM" id="MobiDB-lite"/>
    </source>
</evidence>
<dbReference type="EMBL" id="GL377682">
    <property type="protein sequence ID" value="EFJ07652.1"/>
    <property type="molecule type" value="Genomic_DNA"/>
</dbReference>
<evidence type="ECO:0008006" key="4">
    <source>
        <dbReference type="Google" id="ProtNLM"/>
    </source>
</evidence>
<reference evidence="2 3" key="1">
    <citation type="journal article" date="2011" name="Science">
        <title>The Selaginella genome identifies genetic changes associated with the evolution of vascular plants.</title>
        <authorList>
            <person name="Banks J.A."/>
            <person name="Nishiyama T."/>
            <person name="Hasebe M."/>
            <person name="Bowman J.L."/>
            <person name="Gribskov M."/>
            <person name="dePamphilis C."/>
            <person name="Albert V.A."/>
            <person name="Aono N."/>
            <person name="Aoyama T."/>
            <person name="Ambrose B.A."/>
            <person name="Ashton N.W."/>
            <person name="Axtell M.J."/>
            <person name="Barker E."/>
            <person name="Barker M.S."/>
            <person name="Bennetzen J.L."/>
            <person name="Bonawitz N.D."/>
            <person name="Chapple C."/>
            <person name="Cheng C."/>
            <person name="Correa L.G."/>
            <person name="Dacre M."/>
            <person name="DeBarry J."/>
            <person name="Dreyer I."/>
            <person name="Elias M."/>
            <person name="Engstrom E.M."/>
            <person name="Estelle M."/>
            <person name="Feng L."/>
            <person name="Finet C."/>
            <person name="Floyd S.K."/>
            <person name="Frommer W.B."/>
            <person name="Fujita T."/>
            <person name="Gramzow L."/>
            <person name="Gutensohn M."/>
            <person name="Harholt J."/>
            <person name="Hattori M."/>
            <person name="Heyl A."/>
            <person name="Hirai T."/>
            <person name="Hiwatashi Y."/>
            <person name="Ishikawa M."/>
            <person name="Iwata M."/>
            <person name="Karol K.G."/>
            <person name="Koehler B."/>
            <person name="Kolukisaoglu U."/>
            <person name="Kubo M."/>
            <person name="Kurata T."/>
            <person name="Lalonde S."/>
            <person name="Li K."/>
            <person name="Li Y."/>
            <person name="Litt A."/>
            <person name="Lyons E."/>
            <person name="Manning G."/>
            <person name="Maruyama T."/>
            <person name="Michael T.P."/>
            <person name="Mikami K."/>
            <person name="Miyazaki S."/>
            <person name="Morinaga S."/>
            <person name="Murata T."/>
            <person name="Mueller-Roeber B."/>
            <person name="Nelson D.R."/>
            <person name="Obara M."/>
            <person name="Oguri Y."/>
            <person name="Olmstead R.G."/>
            <person name="Onodera N."/>
            <person name="Petersen B.L."/>
            <person name="Pils B."/>
            <person name="Prigge M."/>
            <person name="Rensing S.A."/>
            <person name="Riano-Pachon D.M."/>
            <person name="Roberts A.W."/>
            <person name="Sato Y."/>
            <person name="Scheller H.V."/>
            <person name="Schulz B."/>
            <person name="Schulz C."/>
            <person name="Shakirov E.V."/>
            <person name="Shibagaki N."/>
            <person name="Shinohara N."/>
            <person name="Shippen D.E."/>
            <person name="Soerensen I."/>
            <person name="Sotooka R."/>
            <person name="Sugimoto N."/>
            <person name="Sugita M."/>
            <person name="Sumikawa N."/>
            <person name="Tanurdzic M."/>
            <person name="Theissen G."/>
            <person name="Ulvskov P."/>
            <person name="Wakazuki S."/>
            <person name="Weng J.K."/>
            <person name="Willats W.W."/>
            <person name="Wipf D."/>
            <person name="Wolf P.G."/>
            <person name="Yang L."/>
            <person name="Zimmer A.D."/>
            <person name="Zhu Q."/>
            <person name="Mitros T."/>
            <person name="Hellsten U."/>
            <person name="Loque D."/>
            <person name="Otillar R."/>
            <person name="Salamov A."/>
            <person name="Schmutz J."/>
            <person name="Shapiro H."/>
            <person name="Lindquist E."/>
            <person name="Lucas S."/>
            <person name="Rokhsar D."/>
            <person name="Grigoriev I.V."/>
        </authorList>
    </citation>
    <scope>NUCLEOTIDE SEQUENCE [LARGE SCALE GENOMIC DNA]</scope>
</reference>
<dbReference type="KEGG" id="smo:SELMODRAFT_429560"/>
<name>D8T6K5_SELML</name>
<evidence type="ECO:0000313" key="3">
    <source>
        <dbReference type="Proteomes" id="UP000001514"/>
    </source>
</evidence>
<proteinExistence type="predicted"/>
<organism evidence="3">
    <name type="scientific">Selaginella moellendorffii</name>
    <name type="common">Spikemoss</name>
    <dbReference type="NCBI Taxonomy" id="88036"/>
    <lineage>
        <taxon>Eukaryota</taxon>
        <taxon>Viridiplantae</taxon>
        <taxon>Streptophyta</taxon>
        <taxon>Embryophyta</taxon>
        <taxon>Tracheophyta</taxon>
        <taxon>Lycopodiopsida</taxon>
        <taxon>Selaginellales</taxon>
        <taxon>Selaginellaceae</taxon>
        <taxon>Selaginella</taxon>
    </lineage>
</organism>
<dbReference type="InParanoid" id="D8T6K5"/>
<dbReference type="AlphaFoldDB" id="D8T6K5"/>
<gene>
    <name evidence="2" type="ORF">SELMODRAFT_429560</name>
</gene>